<keyword evidence="13" id="KW-0254">Endocytosis</keyword>
<evidence type="ECO:0000256" key="12">
    <source>
        <dbReference type="ARBA" id="ARBA00022536"/>
    </source>
</evidence>
<dbReference type="SUPFAM" id="SSF110296">
    <property type="entry name" value="Oligoxyloglucan reducing end-specific cellobiohydrolase"/>
    <property type="match status" value="1"/>
</dbReference>
<evidence type="ECO:0000256" key="11">
    <source>
        <dbReference type="ARBA" id="ARBA00022475"/>
    </source>
</evidence>
<evidence type="ECO:0000256" key="17">
    <source>
        <dbReference type="ARBA" id="ARBA00023034"/>
    </source>
</evidence>
<dbReference type="Gene3D" id="2.130.10.10">
    <property type="entry name" value="YVTN repeat-like/Quinoprotein amine dehydrogenase"/>
    <property type="match status" value="1"/>
</dbReference>
<keyword evidence="12" id="KW-0245">EGF-like domain</keyword>
<dbReference type="PROSITE" id="PS51120">
    <property type="entry name" value="LDLRB"/>
    <property type="match status" value="1"/>
</dbReference>
<evidence type="ECO:0000256" key="1">
    <source>
        <dbReference type="ARBA" id="ARBA00004115"/>
    </source>
</evidence>
<keyword evidence="14" id="KW-0677">Repeat</keyword>
<dbReference type="InterPro" id="IPR013783">
    <property type="entry name" value="Ig-like_fold"/>
</dbReference>
<evidence type="ECO:0000259" key="29">
    <source>
        <dbReference type="PROSITE" id="PS50853"/>
    </source>
</evidence>
<organism evidence="30">
    <name type="scientific">Culicoides sonorensis</name>
    <name type="common">Biting midge</name>
    <dbReference type="NCBI Taxonomy" id="179676"/>
    <lineage>
        <taxon>Eukaryota</taxon>
        <taxon>Metazoa</taxon>
        <taxon>Ecdysozoa</taxon>
        <taxon>Arthropoda</taxon>
        <taxon>Hexapoda</taxon>
        <taxon>Insecta</taxon>
        <taxon>Pterygota</taxon>
        <taxon>Neoptera</taxon>
        <taxon>Endopterygota</taxon>
        <taxon>Diptera</taxon>
        <taxon>Nematocera</taxon>
        <taxon>Chironomoidea</taxon>
        <taxon>Ceratopogonidae</taxon>
        <taxon>Ceratopogoninae</taxon>
        <taxon>Culicoides</taxon>
        <taxon>Monoculicoides</taxon>
    </lineage>
</organism>
<dbReference type="GO" id="GO:0005794">
    <property type="term" value="C:Golgi apparatus"/>
    <property type="evidence" value="ECO:0007669"/>
    <property type="project" value="UniProtKB-SubCell"/>
</dbReference>
<dbReference type="CDD" id="cd00112">
    <property type="entry name" value="LDLa"/>
    <property type="match status" value="3"/>
</dbReference>
<dbReference type="GO" id="GO:0055038">
    <property type="term" value="C:recycling endosome membrane"/>
    <property type="evidence" value="ECO:0007669"/>
    <property type="project" value="UniProtKB-SubCell"/>
</dbReference>
<dbReference type="GO" id="GO:0005789">
    <property type="term" value="C:endoplasmic reticulum membrane"/>
    <property type="evidence" value="ECO:0007669"/>
    <property type="project" value="UniProtKB-SubCell"/>
</dbReference>
<dbReference type="GO" id="GO:0031901">
    <property type="term" value="C:early endosome membrane"/>
    <property type="evidence" value="ECO:0007669"/>
    <property type="project" value="UniProtKB-SubCell"/>
</dbReference>
<dbReference type="GO" id="GO:0006892">
    <property type="term" value="P:post-Golgi vesicle-mediated transport"/>
    <property type="evidence" value="ECO:0007669"/>
    <property type="project" value="TreeGrafter"/>
</dbReference>
<feature type="repeat" description="LDL-receptor class B" evidence="26">
    <location>
        <begin position="809"/>
        <end position="852"/>
    </location>
</feature>
<dbReference type="InterPro" id="IPR002172">
    <property type="entry name" value="LDrepeatLR_classA_rpt"/>
</dbReference>
<dbReference type="PRINTS" id="PR00261">
    <property type="entry name" value="LDLRECEPTOR"/>
</dbReference>
<evidence type="ECO:0000256" key="7">
    <source>
        <dbReference type="ARBA" id="ARBA00004545"/>
    </source>
</evidence>
<evidence type="ECO:0000256" key="3">
    <source>
        <dbReference type="ARBA" id="ARBA00004212"/>
    </source>
</evidence>
<evidence type="ECO:0000256" key="27">
    <source>
        <dbReference type="SAM" id="Phobius"/>
    </source>
</evidence>
<dbReference type="InterPro" id="IPR036116">
    <property type="entry name" value="FN3_sf"/>
</dbReference>
<keyword evidence="22" id="KW-0968">Cytoplasmic vesicle</keyword>
<dbReference type="PANTHER" id="PTHR12106:SF27">
    <property type="entry name" value="SORTILIN-RELATED RECEPTOR"/>
    <property type="match status" value="1"/>
</dbReference>
<evidence type="ECO:0000256" key="18">
    <source>
        <dbReference type="ARBA" id="ARBA00023136"/>
    </source>
</evidence>
<dbReference type="Gene3D" id="2.120.10.30">
    <property type="entry name" value="TolB, C-terminal domain"/>
    <property type="match status" value="1"/>
</dbReference>
<dbReference type="Gene3D" id="4.10.400.10">
    <property type="entry name" value="Low-density Lipoprotein Receptor"/>
    <property type="match status" value="3"/>
</dbReference>
<dbReference type="PROSITE" id="PS50068">
    <property type="entry name" value="LDLRA_2"/>
    <property type="match status" value="3"/>
</dbReference>
<dbReference type="PROSITE" id="PS01209">
    <property type="entry name" value="LDLRA_1"/>
    <property type="match status" value="1"/>
</dbReference>
<evidence type="ECO:0000256" key="28">
    <source>
        <dbReference type="SAM" id="SignalP"/>
    </source>
</evidence>
<evidence type="ECO:0000256" key="2">
    <source>
        <dbReference type="ARBA" id="ARBA00004158"/>
    </source>
</evidence>
<keyword evidence="27" id="KW-1133">Transmembrane helix</keyword>
<evidence type="ECO:0000256" key="5">
    <source>
        <dbReference type="ARBA" id="ARBA00004393"/>
    </source>
</evidence>
<dbReference type="Pfam" id="PF15902">
    <property type="entry name" value="Sortilin-Vps10"/>
    <property type="match status" value="1"/>
</dbReference>
<dbReference type="SMART" id="SM00060">
    <property type="entry name" value="FN3"/>
    <property type="match status" value="5"/>
</dbReference>
<evidence type="ECO:0000256" key="6">
    <source>
        <dbReference type="ARBA" id="ARBA00004480"/>
    </source>
</evidence>
<evidence type="ECO:0000256" key="19">
    <source>
        <dbReference type="ARBA" id="ARBA00023157"/>
    </source>
</evidence>
<dbReference type="InterPro" id="IPR023415">
    <property type="entry name" value="LDLR_class-A_CS"/>
</dbReference>
<evidence type="ECO:0000256" key="26">
    <source>
        <dbReference type="PROSITE-ProRule" id="PRU00461"/>
    </source>
</evidence>
<evidence type="ECO:0000256" key="9">
    <source>
        <dbReference type="ARBA" id="ARBA00013467"/>
    </source>
</evidence>
<evidence type="ECO:0000256" key="22">
    <source>
        <dbReference type="ARBA" id="ARBA00023329"/>
    </source>
</evidence>
<dbReference type="Pfam" id="PF25814">
    <property type="entry name" value="fn3_SORL1"/>
    <property type="match status" value="1"/>
</dbReference>
<dbReference type="SUPFAM" id="SSF57424">
    <property type="entry name" value="LDL receptor-like module"/>
    <property type="match status" value="1"/>
</dbReference>
<accession>A0A336LMA3</accession>
<evidence type="ECO:0000256" key="15">
    <source>
        <dbReference type="ARBA" id="ARBA00022753"/>
    </source>
</evidence>
<evidence type="ECO:0000256" key="20">
    <source>
        <dbReference type="ARBA" id="ARBA00023170"/>
    </source>
</evidence>
<dbReference type="Pfam" id="PF15901">
    <property type="entry name" value="Sortilin_C"/>
    <property type="match status" value="1"/>
</dbReference>
<dbReference type="InterPro" id="IPR031778">
    <property type="entry name" value="Sortilin_N"/>
</dbReference>
<keyword evidence="19" id="KW-1015">Disulfide bond</keyword>
<dbReference type="InterPro" id="IPR057841">
    <property type="entry name" value="FN3_SORL1"/>
</dbReference>
<comment type="similarity">
    <text evidence="8">Belongs to the VPS10-related sortilin family. SORL1 subfamily.</text>
</comment>
<dbReference type="Gene3D" id="2.60.40.10">
    <property type="entry name" value="Immunoglobulins"/>
    <property type="match status" value="4"/>
</dbReference>
<keyword evidence="18 27" id="KW-0472">Membrane</keyword>
<dbReference type="EMBL" id="UFQT01000056">
    <property type="protein sequence ID" value="SSX19116.1"/>
    <property type="molecule type" value="Genomic_DNA"/>
</dbReference>
<keyword evidence="28" id="KW-0732">Signal</keyword>
<dbReference type="InterPro" id="IPR006581">
    <property type="entry name" value="VPS10"/>
</dbReference>
<feature type="chain" id="PRO_5016390131" description="Sortilin-related receptor" evidence="28">
    <location>
        <begin position="24"/>
        <end position="1682"/>
    </location>
</feature>
<dbReference type="SUPFAM" id="SSF63825">
    <property type="entry name" value="YWTD domain"/>
    <property type="match status" value="1"/>
</dbReference>
<dbReference type="Pfam" id="PF00041">
    <property type="entry name" value="fn3"/>
    <property type="match status" value="1"/>
</dbReference>
<evidence type="ECO:0000256" key="13">
    <source>
        <dbReference type="ARBA" id="ARBA00022583"/>
    </source>
</evidence>
<evidence type="ECO:0000313" key="30">
    <source>
        <dbReference type="EMBL" id="SSX19116.1"/>
    </source>
</evidence>
<dbReference type="InterPro" id="IPR000033">
    <property type="entry name" value="LDLR_classB_rpt"/>
</dbReference>
<keyword evidence="20" id="KW-0675">Receptor</keyword>
<dbReference type="SMART" id="SM00192">
    <property type="entry name" value="LDLa"/>
    <property type="match status" value="3"/>
</dbReference>
<evidence type="ECO:0000256" key="16">
    <source>
        <dbReference type="ARBA" id="ARBA00022824"/>
    </source>
</evidence>
<dbReference type="InterPro" id="IPR015943">
    <property type="entry name" value="WD40/YVTN_repeat-like_dom_sf"/>
</dbReference>
<protein>
    <recommendedName>
        <fullName evidence="9">Sortilin-related receptor</fullName>
    </recommendedName>
    <alternativeName>
        <fullName evidence="23">Low-density lipoprotein receptor relative with 11 ligand-binding repeats</fullName>
    </alternativeName>
    <alternativeName>
        <fullName evidence="24">Sorting protein-related receptor containing LDLR class A repeats</fullName>
    </alternativeName>
</protein>
<dbReference type="GO" id="GO:0032585">
    <property type="term" value="C:multivesicular body membrane"/>
    <property type="evidence" value="ECO:0007669"/>
    <property type="project" value="UniProtKB-SubCell"/>
</dbReference>
<comment type="caution">
    <text evidence="25">Lacks conserved residue(s) required for the propagation of feature annotation.</text>
</comment>
<dbReference type="InterPro" id="IPR050310">
    <property type="entry name" value="VPS10-sortilin"/>
</dbReference>
<dbReference type="InterPro" id="IPR031777">
    <property type="entry name" value="Sortilin_C"/>
</dbReference>
<evidence type="ECO:0000256" key="14">
    <source>
        <dbReference type="ARBA" id="ARBA00022737"/>
    </source>
</evidence>
<evidence type="ECO:0000256" key="25">
    <source>
        <dbReference type="PROSITE-ProRule" id="PRU00124"/>
    </source>
</evidence>
<keyword evidence="11" id="KW-1003">Cell membrane</keyword>
<feature type="domain" description="Fibronectin type-III" evidence="29">
    <location>
        <begin position="1306"/>
        <end position="1406"/>
    </location>
</feature>
<dbReference type="PANTHER" id="PTHR12106">
    <property type="entry name" value="SORTILIN RELATED"/>
    <property type="match status" value="1"/>
</dbReference>
<keyword evidence="21" id="KW-0325">Glycoprotein</keyword>
<dbReference type="Gene3D" id="2.10.70.80">
    <property type="match status" value="1"/>
</dbReference>
<dbReference type="SUPFAM" id="SSF49265">
    <property type="entry name" value="Fibronectin type III"/>
    <property type="match status" value="2"/>
</dbReference>
<dbReference type="GO" id="GO:0006897">
    <property type="term" value="P:endocytosis"/>
    <property type="evidence" value="ECO:0007669"/>
    <property type="project" value="UniProtKB-KW"/>
</dbReference>
<evidence type="ECO:0000256" key="10">
    <source>
        <dbReference type="ARBA" id="ARBA00022448"/>
    </source>
</evidence>
<dbReference type="GO" id="GO:0005886">
    <property type="term" value="C:plasma membrane"/>
    <property type="evidence" value="ECO:0007669"/>
    <property type="project" value="UniProtKB-SubCell"/>
</dbReference>
<comment type="subcellular location">
    <subcellularLocation>
        <location evidence="4">Cell membrane</location>
        <topology evidence="4">Single-pass type I membrane protein</topology>
    </subcellularLocation>
    <subcellularLocation>
        <location evidence="3">Cytoplasmic vesicle</location>
        <location evidence="3">Secretory vesicle membrane</location>
        <topology evidence="3">Single-pass type I membrane protein</topology>
    </subcellularLocation>
    <subcellularLocation>
        <location evidence="2">Early endosome membrane</location>
        <topology evidence="2">Single-pass type I membrane protein</topology>
    </subcellularLocation>
    <subcellularLocation>
        <location evidence="1">Endoplasmic reticulum membrane</location>
        <topology evidence="1">Single-pass type I membrane protein</topology>
    </subcellularLocation>
    <subcellularLocation>
        <location evidence="7">Endosome</location>
        <location evidence="7">Multivesicular body membrane</location>
        <topology evidence="7">Single-pass type I membrane protein</topology>
    </subcellularLocation>
    <subcellularLocation>
        <location evidence="5">Golgi apparatus</location>
        <location evidence="5">trans-Golgi network membrane</location>
        <topology evidence="5">Single-pass type I membrane protein</topology>
    </subcellularLocation>
    <subcellularLocation>
        <location evidence="6">Recycling endosome membrane</location>
        <topology evidence="6">Single-pass type I membrane protein</topology>
    </subcellularLocation>
</comment>
<dbReference type="Gene3D" id="3.30.60.270">
    <property type="match status" value="1"/>
</dbReference>
<dbReference type="InterPro" id="IPR011042">
    <property type="entry name" value="6-blade_b-propeller_TolB-like"/>
</dbReference>
<evidence type="ECO:0000256" key="4">
    <source>
        <dbReference type="ARBA" id="ARBA00004251"/>
    </source>
</evidence>
<dbReference type="VEuPathDB" id="VectorBase:CSON012278"/>
<proteinExistence type="inferred from homology"/>
<evidence type="ECO:0000256" key="23">
    <source>
        <dbReference type="ARBA" id="ARBA00029896"/>
    </source>
</evidence>
<gene>
    <name evidence="30" type="primary">CSON012278</name>
</gene>
<keyword evidence="27" id="KW-0812">Transmembrane</keyword>
<dbReference type="Pfam" id="PF00057">
    <property type="entry name" value="Ldl_recept_a"/>
    <property type="match status" value="2"/>
</dbReference>
<feature type="transmembrane region" description="Helical" evidence="27">
    <location>
        <begin position="1613"/>
        <end position="1634"/>
    </location>
</feature>
<keyword evidence="16" id="KW-0256">Endoplasmic reticulum</keyword>
<dbReference type="SMART" id="SM00135">
    <property type="entry name" value="LY"/>
    <property type="match status" value="2"/>
</dbReference>
<evidence type="ECO:0000256" key="8">
    <source>
        <dbReference type="ARBA" id="ARBA00007041"/>
    </source>
</evidence>
<dbReference type="CDD" id="cd00063">
    <property type="entry name" value="FN3"/>
    <property type="match status" value="3"/>
</dbReference>
<keyword evidence="15" id="KW-0967">Endosome</keyword>
<feature type="domain" description="Fibronectin type-III" evidence="29">
    <location>
        <begin position="1119"/>
        <end position="1214"/>
    </location>
</feature>
<dbReference type="SMART" id="SM00602">
    <property type="entry name" value="VPS10"/>
    <property type="match status" value="1"/>
</dbReference>
<keyword evidence="17" id="KW-0333">Golgi apparatus</keyword>
<dbReference type="GO" id="GO:0030658">
    <property type="term" value="C:transport vesicle membrane"/>
    <property type="evidence" value="ECO:0007669"/>
    <property type="project" value="UniProtKB-SubCell"/>
</dbReference>
<sequence>MKRYCIFLLVFYQILLTYHNVCSEQFLFLTKDPDIYTRKPSSVINNLSLKNFISDEDDKISSILERSKRDTKNNIPFSLDNSQGKNISTIVNRLNDSHAQLMVHWLGEGTDVIICLAREPPLGILDDPKKLPAPSPSSVFLSYDYGDTFQDKSDLFNITINGTSIRSTVDEFITHLKFNTIVFTDARNKAIFSSADYGRTFQSSLLDFKPSDVTFYEQDARTFLALDKEDPERKLYYTTDLGKSFNLLQSRVKSFVWSSIEGYPVHLYVERTEPTNTSSIIFLDAANLLKPGNKNKKFNLLIENVQEFFIKKDFMFATQKILEDTKVLISYRRGRFVKATFQTELDIKGIHVADVDGKRILLSVMHTEKISHLYVSESNADMSEIKFVPSLENIFSYLPNQNWRSSWLVQTSDEAFTDLYKVEGLQGIYIASKIQKMPTSELISPDHLGSVITFDHGSTWRAIHAPTVDDEGIKIQCKDCSLHLSQKFSQLYPVTRSVSIMSSKSAPGVIMASGVIGKSLKGHPGVFISRDAGLTWKQILKNYYFFNMGDHGGVLVAVKYFKSKGETNEILYSTDEGETWIPHPFHANDLKVYGLMTEPNTNTTMFTLFGSEVSEHKWLIIKIDLKNAFSANCTEDDYKFWAPGLYSDGSLMPCLLGQRLTYQRRKPHAQCHNGLNYERPYKTEICGCNKWDFECDYGFTRPSSSSHCVRNKTIPNFDPFEPPKTCKPGRFYNRTKGYRKIEGDVCIDGFANPYLPQEIPCPIKFDKEFLIVAQRDKISSIDLSTNSAEILPIKGVKNVIAIDFDRKHNCVFWADILSDTIGRQCLNGNESAEILVETGLGSVEGMSYDWTSELLYYVDGLSDGTDEICDNKTSVTCKPDEFRCNSTGSCIPEQWRCDLDNDSMRYVCDNYTDCAHGEDEIACPQNQQCSPGEFRCLSDGLCLPLSKYCDKIIHCADGSDENCQFPVYPAKSNNCENNPGMFICDDTCLPLMKKCDGKVDCIISGEDEDKQMCSKFQRVYQVIQIGVDERTLNATSFLIYWWIPVPANITFEYMPSIYVKGQWQNNTNWIETATDFRFTKLMPYTVYNVTVYVRIKGSKTVFPPHLFYEVATSEGIPTPPLNVSVQQINGSRVQVSWVPPKNINGHLEDYFIFYRAQVAKTSNAASIRVGALENSTIIESEFKDGVVYEFWVKVKNRRFSSAPSEHVTLKFDGTANIDAITNLKIVSQKEDSITLTWDNIKRAEGYIIQPILPQPYPRIEPFKTKDTKIQIEKLVPGVQYVLKVSGYIKQYVGRPATLIFTVPKSEPLPVVKNVNVTKIGDIIKVSWDKVTHTKYTNFVYGIYYGPNLDELAERPRLKTTNTNIEIKDMKPCESYMISVNIIEPYGPGPLSDPKTIATGFKLTEPPRNLQVDIKGQNMIITWEPSCPLLTNANLVEYMITIREHILNKTNHVTVQPTPNRTLVHNFAGIPKGSHYTVTVAINTDKAKPAVAEVSADPLPAPTQLRVWPEKNGSYSVHWKELDFHDEKHKYEAVVFEGMGINGTEIAVIEAKNAPVQIHQSHLGGSKAAGKVFTVGVRMRTERGFISGIDNIEYISVQPDGLHPDNYKQSGFSWWWLILGGILIASLISTVVFLVQRQRRLQSSFSRFVNGHYDTKTGATRFFEDDHHETATTFADDEPLVVT</sequence>
<dbReference type="FunFam" id="3.30.60.270:FF:000002">
    <property type="entry name" value="Sortilin-related receptor isoform A"/>
    <property type="match status" value="1"/>
</dbReference>
<reference evidence="30" key="1">
    <citation type="submission" date="2018-07" db="EMBL/GenBank/DDBJ databases">
        <authorList>
            <person name="Quirk P.G."/>
            <person name="Krulwich T.A."/>
        </authorList>
    </citation>
    <scope>NUCLEOTIDE SEQUENCE</scope>
</reference>
<dbReference type="InterPro" id="IPR003961">
    <property type="entry name" value="FN3_dom"/>
</dbReference>
<dbReference type="PROSITE" id="PS50853">
    <property type="entry name" value="FN3"/>
    <property type="match status" value="2"/>
</dbReference>
<keyword evidence="10" id="KW-0813">Transport</keyword>
<name>A0A336LMA3_CULSO</name>
<dbReference type="InterPro" id="IPR036055">
    <property type="entry name" value="LDL_receptor-like_sf"/>
</dbReference>
<evidence type="ECO:0000256" key="21">
    <source>
        <dbReference type="ARBA" id="ARBA00023180"/>
    </source>
</evidence>
<feature type="signal peptide" evidence="28">
    <location>
        <begin position="1"/>
        <end position="23"/>
    </location>
</feature>
<evidence type="ECO:0000256" key="24">
    <source>
        <dbReference type="ARBA" id="ARBA00032450"/>
    </source>
</evidence>